<dbReference type="SMART" id="SM00908">
    <property type="entry name" value="Gal-bind_lectin"/>
    <property type="match status" value="1"/>
</dbReference>
<keyword evidence="1 2" id="KW-0430">Lectin</keyword>
<dbReference type="Gene3D" id="2.60.120.200">
    <property type="match status" value="1"/>
</dbReference>
<dbReference type="AlphaFoldDB" id="A0A6I9YZ01"/>
<dbReference type="GO" id="GO:0016936">
    <property type="term" value="F:galactoside binding"/>
    <property type="evidence" value="ECO:0007669"/>
    <property type="project" value="TreeGrafter"/>
</dbReference>
<accession>A0A6I9YZ01</accession>
<dbReference type="InterPro" id="IPR001079">
    <property type="entry name" value="Galectin_CRD"/>
</dbReference>
<dbReference type="InterPro" id="IPR044156">
    <property type="entry name" value="Galectin-like"/>
</dbReference>
<reference evidence="5" key="1">
    <citation type="submission" date="2025-08" db="UniProtKB">
        <authorList>
            <consortium name="RefSeq"/>
        </authorList>
    </citation>
    <scope>IDENTIFICATION</scope>
    <source>
        <tissue evidence="5">Skeletal muscle</tissue>
    </source>
</reference>
<dbReference type="KEGG" id="tsr:106555033"/>
<dbReference type="PANTHER" id="PTHR11346:SF80">
    <property type="entry name" value="GALECTIN-9C"/>
    <property type="match status" value="1"/>
</dbReference>
<dbReference type="Pfam" id="PF00337">
    <property type="entry name" value="Gal-bind_lectin"/>
    <property type="match status" value="1"/>
</dbReference>
<feature type="domain" description="Galectin" evidence="3">
    <location>
        <begin position="37"/>
        <end position="165"/>
    </location>
</feature>
<evidence type="ECO:0000256" key="2">
    <source>
        <dbReference type="RuleBase" id="RU102079"/>
    </source>
</evidence>
<dbReference type="GO" id="GO:0030246">
    <property type="term" value="F:carbohydrate binding"/>
    <property type="evidence" value="ECO:0007669"/>
    <property type="project" value="UniProtKB-UniRule"/>
</dbReference>
<dbReference type="GeneID" id="106555033"/>
<dbReference type="CDD" id="cd00070">
    <property type="entry name" value="GLECT"/>
    <property type="match status" value="1"/>
</dbReference>
<dbReference type="GO" id="GO:0005634">
    <property type="term" value="C:nucleus"/>
    <property type="evidence" value="ECO:0007669"/>
    <property type="project" value="TreeGrafter"/>
</dbReference>
<proteinExistence type="predicted"/>
<dbReference type="OrthoDB" id="6251307at2759"/>
<dbReference type="GO" id="GO:0032689">
    <property type="term" value="P:negative regulation of type II interferon production"/>
    <property type="evidence" value="ECO:0007669"/>
    <property type="project" value="TreeGrafter"/>
</dbReference>
<dbReference type="SUPFAM" id="SSF49899">
    <property type="entry name" value="Concanavalin A-like lectins/glucanases"/>
    <property type="match status" value="1"/>
</dbReference>
<dbReference type="GO" id="GO:2000562">
    <property type="term" value="P:negative regulation of CD4-positive, alpha-beta T cell proliferation"/>
    <property type="evidence" value="ECO:0007669"/>
    <property type="project" value="TreeGrafter"/>
</dbReference>
<keyword evidence="4" id="KW-1185">Reference proteome</keyword>
<dbReference type="SMART" id="SM00276">
    <property type="entry name" value="GLECT"/>
    <property type="match status" value="1"/>
</dbReference>
<protein>
    <recommendedName>
        <fullName evidence="2">Galectin</fullName>
    </recommendedName>
</protein>
<dbReference type="InterPro" id="IPR013320">
    <property type="entry name" value="ConA-like_dom_sf"/>
</dbReference>
<evidence type="ECO:0000256" key="1">
    <source>
        <dbReference type="ARBA" id="ARBA00022734"/>
    </source>
</evidence>
<dbReference type="PANTHER" id="PTHR11346">
    <property type="entry name" value="GALECTIN"/>
    <property type="match status" value="1"/>
</dbReference>
<evidence type="ECO:0000313" key="5">
    <source>
        <dbReference type="RefSeq" id="XP_013929274.1"/>
    </source>
</evidence>
<dbReference type="GO" id="GO:0005829">
    <property type="term" value="C:cytosol"/>
    <property type="evidence" value="ECO:0007669"/>
    <property type="project" value="TreeGrafter"/>
</dbReference>
<dbReference type="PROSITE" id="PS51304">
    <property type="entry name" value="GALECTIN"/>
    <property type="match status" value="1"/>
</dbReference>
<dbReference type="FunFam" id="2.60.120.200:FF:000023">
    <property type="entry name" value="Galectin"/>
    <property type="match status" value="1"/>
</dbReference>
<evidence type="ECO:0000313" key="4">
    <source>
        <dbReference type="Proteomes" id="UP000504617"/>
    </source>
</evidence>
<dbReference type="RefSeq" id="XP_013929274.1">
    <property type="nucleotide sequence ID" value="XM_014073799.1"/>
</dbReference>
<evidence type="ECO:0000259" key="3">
    <source>
        <dbReference type="PROSITE" id="PS51304"/>
    </source>
</evidence>
<organism evidence="4 5">
    <name type="scientific">Thamnophis sirtalis</name>
    <dbReference type="NCBI Taxonomy" id="35019"/>
    <lineage>
        <taxon>Eukaryota</taxon>
        <taxon>Metazoa</taxon>
        <taxon>Chordata</taxon>
        <taxon>Craniata</taxon>
        <taxon>Vertebrata</taxon>
        <taxon>Euteleostomi</taxon>
        <taxon>Lepidosauria</taxon>
        <taxon>Squamata</taxon>
        <taxon>Bifurcata</taxon>
        <taxon>Unidentata</taxon>
        <taxon>Episquamata</taxon>
        <taxon>Toxicofera</taxon>
        <taxon>Serpentes</taxon>
        <taxon>Colubroidea</taxon>
        <taxon>Colubridae</taxon>
        <taxon>Natricinae</taxon>
        <taxon>Thamnophis</taxon>
    </lineage>
</organism>
<dbReference type="GO" id="GO:0010628">
    <property type="term" value="P:positive regulation of gene expression"/>
    <property type="evidence" value="ECO:0007669"/>
    <property type="project" value="TreeGrafter"/>
</dbReference>
<sequence length="165" mass="18832">MHMRYLRVGKIEKYGDNSCRELLVGKFVLMLELPLPYRATIFGGFCPSKSIIVSGSVSPSAQRFHINLKAGNDTAFHLNPRFDENVIVRNSKLNMSWGSEERNLPYGMPLMRGQPFTIWIQCEGHCFKVAVNGQHQFDYKHRICNLLQINMLEVDGDVTLTNIQA</sequence>
<gene>
    <name evidence="5" type="primary">LOC106555033</name>
</gene>
<dbReference type="Proteomes" id="UP000504617">
    <property type="component" value="Unplaced"/>
</dbReference>
<name>A0A6I9YZ01_9SAUR</name>